<accession>A0A4Q7E6U3</accession>
<dbReference type="OrthoDB" id="9804312at2"/>
<dbReference type="Gene3D" id="3.40.50.150">
    <property type="entry name" value="Vaccinia Virus protein VP39"/>
    <property type="match status" value="1"/>
</dbReference>
<sequence>MSPVSPRQILHELVARAEQSHQSLQFTTYISAYQYIKLYELMAQYAPPGAKVLDWGTGSGHFSYYLVRSGYAASGFGFSDGPPFCQEFNQSEYRYQPGSPEHPIAIPFADATFDVVVSVGVLEHVRETGGDELASLKEIHRILKPGGYFICYHFPNRHSWIEFLARRTQRFSHPYLFNTQDIHALVGATPLQLQCWGRYALLPRNIWQTRLASHPHWGPIAATWYNQLDQVLGQLLPFICQNYYFVARKPDGL</sequence>
<dbReference type="InterPro" id="IPR029063">
    <property type="entry name" value="SAM-dependent_MTases_sf"/>
</dbReference>
<evidence type="ECO:0000313" key="1">
    <source>
        <dbReference type="EMBL" id="RZM77981.1"/>
    </source>
</evidence>
<dbReference type="CDD" id="cd02440">
    <property type="entry name" value="AdoMet_MTases"/>
    <property type="match status" value="1"/>
</dbReference>
<keyword evidence="1" id="KW-0489">Methyltransferase</keyword>
<keyword evidence="2" id="KW-1185">Reference proteome</keyword>
<dbReference type="EMBL" id="QVFV01000003">
    <property type="protein sequence ID" value="RZM77981.1"/>
    <property type="molecule type" value="Genomic_DNA"/>
</dbReference>
<comment type="caution">
    <text evidence="1">The sequence shown here is derived from an EMBL/GenBank/DDBJ whole genome shotgun (WGS) entry which is preliminary data.</text>
</comment>
<dbReference type="PANTHER" id="PTHR43591">
    <property type="entry name" value="METHYLTRANSFERASE"/>
    <property type="match status" value="1"/>
</dbReference>
<dbReference type="RefSeq" id="WP_052288169.1">
    <property type="nucleotide sequence ID" value="NZ_QVFV01000003.1"/>
</dbReference>
<reference evidence="1 2" key="1">
    <citation type="submission" date="2018-11" db="EMBL/GenBank/DDBJ databases">
        <title>Whole genome sequencing of an environmental sample.</title>
        <authorList>
            <person name="Sarangi A.N."/>
            <person name="Singh D."/>
            <person name="Tripathy S."/>
        </authorList>
    </citation>
    <scope>NUCLEOTIDE SEQUENCE [LARGE SCALE GENOMIC DNA]</scope>
    <source>
        <strain evidence="1 2">Lakshadweep</strain>
    </source>
</reference>
<keyword evidence="1" id="KW-0808">Transferase</keyword>
<name>A0A4Q7E6U3_9CYAN</name>
<dbReference type="Pfam" id="PF13489">
    <property type="entry name" value="Methyltransf_23"/>
    <property type="match status" value="1"/>
</dbReference>
<dbReference type="GO" id="GO:0008168">
    <property type="term" value="F:methyltransferase activity"/>
    <property type="evidence" value="ECO:0007669"/>
    <property type="project" value="UniProtKB-KW"/>
</dbReference>
<protein>
    <submittedName>
        <fullName evidence="1">Class I SAM-dependent methyltransferase</fullName>
    </submittedName>
</protein>
<organism evidence="1 2">
    <name type="scientific">Leptolyngbya iicbica LK</name>
    <dbReference type="NCBI Taxonomy" id="2294035"/>
    <lineage>
        <taxon>Bacteria</taxon>
        <taxon>Bacillati</taxon>
        <taxon>Cyanobacteriota</taxon>
        <taxon>Cyanophyceae</taxon>
        <taxon>Leptolyngbyales</taxon>
        <taxon>Leptolyngbyaceae</taxon>
        <taxon>Leptolyngbya group</taxon>
        <taxon>Leptolyngbya</taxon>
        <taxon>Leptolyngbya iicbica</taxon>
    </lineage>
</organism>
<dbReference type="Proteomes" id="UP000292459">
    <property type="component" value="Unassembled WGS sequence"/>
</dbReference>
<evidence type="ECO:0000313" key="2">
    <source>
        <dbReference type="Proteomes" id="UP000292459"/>
    </source>
</evidence>
<dbReference type="AlphaFoldDB" id="A0A4Q7E6U3"/>
<gene>
    <name evidence="1" type="ORF">DYY88_15665</name>
</gene>
<proteinExistence type="predicted"/>
<dbReference type="SUPFAM" id="SSF53335">
    <property type="entry name" value="S-adenosyl-L-methionine-dependent methyltransferases"/>
    <property type="match status" value="1"/>
</dbReference>
<dbReference type="GO" id="GO:0032259">
    <property type="term" value="P:methylation"/>
    <property type="evidence" value="ECO:0007669"/>
    <property type="project" value="UniProtKB-KW"/>
</dbReference>